<feature type="transmembrane region" description="Helical" evidence="9">
    <location>
        <begin position="525"/>
        <end position="544"/>
    </location>
</feature>
<comment type="similarity">
    <text evidence="2">Belongs to the V-ATPase 116 kDa subunit family.</text>
</comment>
<evidence type="ECO:0000256" key="3">
    <source>
        <dbReference type="ARBA" id="ARBA00022448"/>
    </source>
</evidence>
<dbReference type="GO" id="GO:0046961">
    <property type="term" value="F:proton-transporting ATPase activity, rotational mechanism"/>
    <property type="evidence" value="ECO:0007669"/>
    <property type="project" value="InterPro"/>
</dbReference>
<evidence type="ECO:0000256" key="7">
    <source>
        <dbReference type="ARBA" id="ARBA00023136"/>
    </source>
</evidence>
<organism evidence="10 11">
    <name type="scientific">Thiohalocapsa marina</name>
    <dbReference type="NCBI Taxonomy" id="424902"/>
    <lineage>
        <taxon>Bacteria</taxon>
        <taxon>Pseudomonadati</taxon>
        <taxon>Pseudomonadota</taxon>
        <taxon>Gammaproteobacteria</taxon>
        <taxon>Chromatiales</taxon>
        <taxon>Chromatiaceae</taxon>
        <taxon>Thiohalocapsa</taxon>
    </lineage>
</organism>
<keyword evidence="8" id="KW-0175">Coiled coil</keyword>
<feature type="coiled-coil region" evidence="8">
    <location>
        <begin position="226"/>
        <end position="253"/>
    </location>
</feature>
<keyword evidence="7 9" id="KW-0472">Membrane</keyword>
<evidence type="ECO:0000256" key="2">
    <source>
        <dbReference type="ARBA" id="ARBA00009904"/>
    </source>
</evidence>
<feature type="transmembrane region" description="Helical" evidence="9">
    <location>
        <begin position="359"/>
        <end position="388"/>
    </location>
</feature>
<dbReference type="Pfam" id="PF01496">
    <property type="entry name" value="V_ATPase_I"/>
    <property type="match status" value="2"/>
</dbReference>
<comment type="subcellular location">
    <subcellularLocation>
        <location evidence="1">Membrane</location>
        <topology evidence="1">Multi-pass membrane protein</topology>
    </subcellularLocation>
</comment>
<evidence type="ECO:0000313" key="10">
    <source>
        <dbReference type="EMBL" id="KAA6184957.1"/>
    </source>
</evidence>
<dbReference type="GO" id="GO:0051117">
    <property type="term" value="F:ATPase binding"/>
    <property type="evidence" value="ECO:0007669"/>
    <property type="project" value="TreeGrafter"/>
</dbReference>
<proteinExistence type="inferred from homology"/>
<dbReference type="EMBL" id="VWXX01000014">
    <property type="protein sequence ID" value="KAA6184957.1"/>
    <property type="molecule type" value="Genomic_DNA"/>
</dbReference>
<sequence>MLRPQPMKHARLLVMTDDLPQASLALAQTESFHPDPRPPEAQALSEAPGRGYRELYQQARSRLDKIARLVELEGPPDLPTLRVVDHAELAATNQELATRWEEASRFEEGFRRIDDAERFIRDQAAALANFADLKIDLGTLRNKTRFLDFYVGIVPRENVSRLEGAVRLADHLLFNYLQRGDSAHVIIVGPRGEQEAQLQSVLASAAFQALPIPQGLDEDADPAHQRERLAQRQAELEQQRQTLTETLADWRHTHQDALLEAQRTLLLAEPFVTLDPSIRSTGHLAVLAGWVPARAVVALQQRLQDSLSLPFQLDCRDPRPDERPLVPSVPVRARLLQPFALLVKQYGIPQYGEVDPTPLFALTFLFMFGSMFGDLGQGAVIALLAWAFRRRLGRFWLFGILAGLSSMLFGLLYGSLFGYEEILPALWKSPIHHPILMLKLALGYGVLFLVTACLLAIYNRLAVKNVAGALFGHHGAINLLFYLALVWGGLNLARGDDFGAAPLALVLATLGALAGYAWRQLQAPVGEKVLVVFIETLETIIGYISNTLSFLRVAAFSLNHAALSIAVLTLANMMGTTGHVITVILGNVFVLVLEGGIVMIQVMRLQYYEGFSRYFSGDGHEFTPLRLRRGVRLTTHGT</sequence>
<protein>
    <submittedName>
        <fullName evidence="10">ATPase</fullName>
    </submittedName>
</protein>
<keyword evidence="11" id="KW-1185">Reference proteome</keyword>
<dbReference type="GO" id="GO:0016471">
    <property type="term" value="C:vacuolar proton-transporting V-type ATPase complex"/>
    <property type="evidence" value="ECO:0007669"/>
    <property type="project" value="TreeGrafter"/>
</dbReference>
<evidence type="ECO:0000313" key="11">
    <source>
        <dbReference type="Proteomes" id="UP000322981"/>
    </source>
</evidence>
<dbReference type="InterPro" id="IPR002490">
    <property type="entry name" value="V-ATPase_116kDa_su"/>
</dbReference>
<name>A0A5M8FJU6_9GAMM</name>
<dbReference type="AlphaFoldDB" id="A0A5M8FJU6"/>
<evidence type="ECO:0000256" key="6">
    <source>
        <dbReference type="ARBA" id="ARBA00023065"/>
    </source>
</evidence>
<reference evidence="10 11" key="1">
    <citation type="submission" date="2019-09" db="EMBL/GenBank/DDBJ databases">
        <title>Whole-genome sequence of the purple sulfur bacterium Thiohalocapsa marina DSM 19078.</title>
        <authorList>
            <person name="Kyndt J.A."/>
            <person name="Meyer T.E."/>
        </authorList>
    </citation>
    <scope>NUCLEOTIDE SEQUENCE [LARGE SCALE GENOMIC DNA]</scope>
    <source>
        <strain evidence="10 11">DSM 19078</strain>
    </source>
</reference>
<evidence type="ECO:0000256" key="9">
    <source>
        <dbReference type="SAM" id="Phobius"/>
    </source>
</evidence>
<dbReference type="OrthoDB" id="9803814at2"/>
<feature type="transmembrane region" description="Helical" evidence="9">
    <location>
        <begin position="395"/>
        <end position="416"/>
    </location>
</feature>
<comment type="caution">
    <text evidence="10">The sequence shown here is derived from an EMBL/GenBank/DDBJ whole genome shotgun (WGS) entry which is preliminary data.</text>
</comment>
<keyword evidence="3" id="KW-0813">Transport</keyword>
<gene>
    <name evidence="10" type="ORF">F2Q65_10485</name>
</gene>
<dbReference type="GO" id="GO:0007035">
    <property type="term" value="P:vacuolar acidification"/>
    <property type="evidence" value="ECO:0007669"/>
    <property type="project" value="TreeGrafter"/>
</dbReference>
<feature type="transmembrane region" description="Helical" evidence="9">
    <location>
        <begin position="583"/>
        <end position="603"/>
    </location>
</feature>
<dbReference type="Proteomes" id="UP000322981">
    <property type="component" value="Unassembled WGS sequence"/>
</dbReference>
<dbReference type="GO" id="GO:0033179">
    <property type="term" value="C:proton-transporting V-type ATPase, V0 domain"/>
    <property type="evidence" value="ECO:0007669"/>
    <property type="project" value="InterPro"/>
</dbReference>
<evidence type="ECO:0000256" key="5">
    <source>
        <dbReference type="ARBA" id="ARBA00022989"/>
    </source>
</evidence>
<feature type="transmembrane region" description="Helical" evidence="9">
    <location>
        <begin position="436"/>
        <end position="458"/>
    </location>
</feature>
<keyword evidence="4 9" id="KW-0812">Transmembrane</keyword>
<evidence type="ECO:0000256" key="4">
    <source>
        <dbReference type="ARBA" id="ARBA00022692"/>
    </source>
</evidence>
<dbReference type="PANTHER" id="PTHR11629:SF63">
    <property type="entry name" value="V-TYPE PROTON ATPASE SUBUNIT A"/>
    <property type="match status" value="1"/>
</dbReference>
<keyword evidence="5 9" id="KW-1133">Transmembrane helix</keyword>
<evidence type="ECO:0000256" key="8">
    <source>
        <dbReference type="SAM" id="Coils"/>
    </source>
</evidence>
<feature type="transmembrane region" description="Helical" evidence="9">
    <location>
        <begin position="498"/>
        <end position="518"/>
    </location>
</feature>
<keyword evidence="6" id="KW-0406">Ion transport</keyword>
<evidence type="ECO:0000256" key="1">
    <source>
        <dbReference type="ARBA" id="ARBA00004141"/>
    </source>
</evidence>
<accession>A0A5M8FJU6</accession>
<dbReference type="PANTHER" id="PTHR11629">
    <property type="entry name" value="VACUOLAR PROTON ATPASES"/>
    <property type="match status" value="1"/>
</dbReference>
<feature type="transmembrane region" description="Helical" evidence="9">
    <location>
        <begin position="470"/>
        <end position="492"/>
    </location>
</feature>